<dbReference type="PANTHER" id="PTHR42794">
    <property type="entry name" value="HEMIN IMPORT ATP-BINDING PROTEIN HMUV"/>
    <property type="match status" value="1"/>
</dbReference>
<dbReference type="InterPro" id="IPR003439">
    <property type="entry name" value="ABC_transporter-like_ATP-bd"/>
</dbReference>
<comment type="function">
    <text evidence="5">Part of the ABC transporter complex HmuTUV involved in hemin import. Responsible for energy coupling to the transport system.</text>
</comment>
<dbReference type="PROSITE" id="PS00211">
    <property type="entry name" value="ABC_TRANSPORTER_1"/>
    <property type="match status" value="1"/>
</dbReference>
<dbReference type="EMBL" id="CP002102">
    <property type="protein sequence ID" value="ADL01825.1"/>
    <property type="molecule type" value="Genomic_DNA"/>
</dbReference>
<evidence type="ECO:0000256" key="1">
    <source>
        <dbReference type="ARBA" id="ARBA00022448"/>
    </source>
</evidence>
<keyword evidence="2" id="KW-0547">Nucleotide-binding</keyword>
<keyword evidence="3" id="KW-0067">ATP-binding</keyword>
<dbReference type="SMART" id="SM00382">
    <property type="entry name" value="AAA"/>
    <property type="match status" value="1"/>
</dbReference>
<accession>D9QL11</accession>
<evidence type="ECO:0000256" key="3">
    <source>
        <dbReference type="ARBA" id="ARBA00022840"/>
    </source>
</evidence>
<dbReference type="InterPro" id="IPR027417">
    <property type="entry name" value="P-loop_NTPase"/>
</dbReference>
<proteinExistence type="predicted"/>
<keyword evidence="1" id="KW-0813">Transport</keyword>
<keyword evidence="8" id="KW-1185">Reference proteome</keyword>
<dbReference type="RefSeq" id="WP_013269926.1">
    <property type="nucleotide sequence ID" value="NC_014375.1"/>
</dbReference>
<dbReference type="FunCoup" id="D9QL11">
    <property type="interactions" value="345"/>
</dbReference>
<evidence type="ECO:0000256" key="5">
    <source>
        <dbReference type="ARBA" id="ARBA00037066"/>
    </source>
</evidence>
<evidence type="ECO:0000256" key="4">
    <source>
        <dbReference type="ARBA" id="ARBA00022967"/>
    </source>
</evidence>
<feature type="domain" description="ABC transporter" evidence="6">
    <location>
        <begin position="2"/>
        <end position="231"/>
    </location>
</feature>
<evidence type="ECO:0000259" key="6">
    <source>
        <dbReference type="PROSITE" id="PS50893"/>
    </source>
</evidence>
<dbReference type="InParanoid" id="D9QL11"/>
<dbReference type="InterPro" id="IPR003593">
    <property type="entry name" value="AAA+_ATPase"/>
</dbReference>
<dbReference type="Gene3D" id="3.40.50.300">
    <property type="entry name" value="P-loop containing nucleotide triphosphate hydrolases"/>
    <property type="match status" value="1"/>
</dbReference>
<organism evidence="7 8">
    <name type="scientific">Brevundimonas subvibrioides (strain ATCC 15264 / DSM 4735 / LMG 14903 / NBRC 16000 / CB 81)</name>
    <name type="common">Caulobacter subvibrioides</name>
    <dbReference type="NCBI Taxonomy" id="633149"/>
    <lineage>
        <taxon>Bacteria</taxon>
        <taxon>Pseudomonadati</taxon>
        <taxon>Pseudomonadota</taxon>
        <taxon>Alphaproteobacteria</taxon>
        <taxon>Caulobacterales</taxon>
        <taxon>Caulobacteraceae</taxon>
        <taxon>Brevundimonas</taxon>
    </lineage>
</organism>
<dbReference type="CDD" id="cd03214">
    <property type="entry name" value="ABC_Iron-Siderophores_B12_Hemin"/>
    <property type="match status" value="1"/>
</dbReference>
<name>D9QL11_BRESC</name>
<evidence type="ECO:0000313" key="8">
    <source>
        <dbReference type="Proteomes" id="UP000002696"/>
    </source>
</evidence>
<sequence length="251" mass="25955">MIALAGVSARIGASTVLDGADLAVGPGELVAVVGPNGAGKTSLLKAALGLRPIASGTISIDGRPLADLDPRQRAAVLAYLPQDRRIAWNMPAVEIAALGLPFLPGAEARARALEALSEVQAGDLADRGVAEMSGGERARVLIARVLATGAKALLLDEPVAGLDPDAQFLLMDRLRARASAGQAVIVSLHDLSLAARYADRVVVMDRGRMTADGPPTDALSPEILAGVFRLDARWLPTPDGPVLSARRVPAH</sequence>
<dbReference type="KEGG" id="bsb:Bresu_2517"/>
<protein>
    <submittedName>
        <fullName evidence="7">ABC transporter related protein</fullName>
    </submittedName>
</protein>
<evidence type="ECO:0000256" key="2">
    <source>
        <dbReference type="ARBA" id="ARBA00022741"/>
    </source>
</evidence>
<dbReference type="eggNOG" id="COG1120">
    <property type="taxonomic scope" value="Bacteria"/>
</dbReference>
<dbReference type="GO" id="GO:0016887">
    <property type="term" value="F:ATP hydrolysis activity"/>
    <property type="evidence" value="ECO:0007669"/>
    <property type="project" value="InterPro"/>
</dbReference>
<dbReference type="AlphaFoldDB" id="D9QL11"/>
<dbReference type="Proteomes" id="UP000002696">
    <property type="component" value="Chromosome"/>
</dbReference>
<dbReference type="STRING" id="633149.Bresu_2517"/>
<evidence type="ECO:0000313" key="7">
    <source>
        <dbReference type="EMBL" id="ADL01825.1"/>
    </source>
</evidence>
<dbReference type="GO" id="GO:0005524">
    <property type="term" value="F:ATP binding"/>
    <property type="evidence" value="ECO:0007669"/>
    <property type="project" value="UniProtKB-KW"/>
</dbReference>
<dbReference type="InterPro" id="IPR017871">
    <property type="entry name" value="ABC_transporter-like_CS"/>
</dbReference>
<reference evidence="8" key="1">
    <citation type="journal article" date="2011" name="J. Bacteriol.">
        <title>Genome sequences of eight morphologically diverse alphaproteobacteria.</title>
        <authorList>
            <consortium name="US DOE Joint Genome Institute"/>
            <person name="Brown P.J."/>
            <person name="Kysela D.T."/>
            <person name="Buechlein A."/>
            <person name="Hemmerich C."/>
            <person name="Brun Y.V."/>
        </authorList>
    </citation>
    <scope>NUCLEOTIDE SEQUENCE [LARGE SCALE GENOMIC DNA]</scope>
    <source>
        <strain evidence="8">ATCC 15264 / DSM 4735 / LMG 14903 / NBRC 16000 / CB 81</strain>
    </source>
</reference>
<dbReference type="SUPFAM" id="SSF52540">
    <property type="entry name" value="P-loop containing nucleoside triphosphate hydrolases"/>
    <property type="match status" value="1"/>
</dbReference>
<gene>
    <name evidence="7" type="ordered locus">Bresu_2517</name>
</gene>
<dbReference type="PANTHER" id="PTHR42794:SF1">
    <property type="entry name" value="HEMIN IMPORT ATP-BINDING PROTEIN HMUV"/>
    <property type="match status" value="1"/>
</dbReference>
<dbReference type="Pfam" id="PF00005">
    <property type="entry name" value="ABC_tran"/>
    <property type="match status" value="1"/>
</dbReference>
<dbReference type="HOGENOM" id="CLU_000604_1_11_5"/>
<dbReference type="PROSITE" id="PS50893">
    <property type="entry name" value="ABC_TRANSPORTER_2"/>
    <property type="match status" value="1"/>
</dbReference>
<keyword evidence="4" id="KW-1278">Translocase</keyword>